<evidence type="ECO:0000256" key="4">
    <source>
        <dbReference type="ARBA" id="ARBA00093447"/>
    </source>
</evidence>
<feature type="compositionally biased region" description="Low complexity" evidence="6">
    <location>
        <begin position="13"/>
        <end position="27"/>
    </location>
</feature>
<dbReference type="InterPro" id="IPR027266">
    <property type="entry name" value="TrmE/GcvT-like"/>
</dbReference>
<name>A0A9P4YT85_9HYPO</name>
<feature type="domain" description="CAF17 C-terminal" evidence="7">
    <location>
        <begin position="280"/>
        <end position="395"/>
    </location>
</feature>
<dbReference type="EMBL" id="JAANYQ010000013">
    <property type="protein sequence ID" value="KAF4121288.1"/>
    <property type="molecule type" value="Genomic_DNA"/>
</dbReference>
<dbReference type="Pfam" id="PF25455">
    <property type="entry name" value="Beta-barrel_CAF17_C"/>
    <property type="match status" value="1"/>
</dbReference>
<dbReference type="AlphaFoldDB" id="A0A9P4YT85"/>
<keyword evidence="2" id="KW-0809">Transit peptide</keyword>
<evidence type="ECO:0000256" key="3">
    <source>
        <dbReference type="ARBA" id="ARBA00023128"/>
    </source>
</evidence>
<dbReference type="InterPro" id="IPR045179">
    <property type="entry name" value="YgfZ/GcvT"/>
</dbReference>
<keyword evidence="3" id="KW-0496">Mitochondrion</keyword>
<dbReference type="SUPFAM" id="SSF103025">
    <property type="entry name" value="Folate-binding domain"/>
    <property type="match status" value="1"/>
</dbReference>
<keyword evidence="9" id="KW-1185">Reference proteome</keyword>
<organism evidence="8 9">
    <name type="scientific">Geosmithia morbida</name>
    <dbReference type="NCBI Taxonomy" id="1094350"/>
    <lineage>
        <taxon>Eukaryota</taxon>
        <taxon>Fungi</taxon>
        <taxon>Dikarya</taxon>
        <taxon>Ascomycota</taxon>
        <taxon>Pezizomycotina</taxon>
        <taxon>Sordariomycetes</taxon>
        <taxon>Hypocreomycetidae</taxon>
        <taxon>Hypocreales</taxon>
        <taxon>Bionectriaceae</taxon>
        <taxon>Geosmithia</taxon>
    </lineage>
</organism>
<protein>
    <recommendedName>
        <fullName evidence="5">Iron-sulfur cluster assembly factor IBA57 homolog, mitochondrial</fullName>
    </recommendedName>
</protein>
<dbReference type="OrthoDB" id="191995at2759"/>
<evidence type="ECO:0000256" key="5">
    <source>
        <dbReference type="ARBA" id="ARBA00093637"/>
    </source>
</evidence>
<comment type="caution">
    <text evidence="8">The sequence shown here is derived from an EMBL/GenBank/DDBJ whole genome shotgun (WGS) entry which is preliminary data.</text>
</comment>
<dbReference type="GeneID" id="55968480"/>
<reference evidence="8" key="1">
    <citation type="submission" date="2020-03" db="EMBL/GenBank/DDBJ databases">
        <title>Site-based positive gene gene selection in Geosmithia morbida across the United States reveals a broad range of putative effectors and factors for local host and environmental adapation.</title>
        <authorList>
            <person name="Onufrak A."/>
            <person name="Murdoch R.W."/>
            <person name="Gazis R."/>
            <person name="Huff M."/>
            <person name="Staton M."/>
            <person name="Klingeman W."/>
            <person name="Hadziabdic D."/>
        </authorList>
    </citation>
    <scope>NUCLEOTIDE SEQUENCE</scope>
    <source>
        <strain evidence="8">1262</strain>
    </source>
</reference>
<dbReference type="Proteomes" id="UP000749293">
    <property type="component" value="Unassembled WGS sequence"/>
</dbReference>
<dbReference type="GO" id="GO:0005759">
    <property type="term" value="C:mitochondrial matrix"/>
    <property type="evidence" value="ECO:0007669"/>
    <property type="project" value="UniProtKB-SubCell"/>
</dbReference>
<feature type="region of interest" description="Disordered" evidence="6">
    <location>
        <begin position="1"/>
        <end position="55"/>
    </location>
</feature>
<dbReference type="InterPro" id="IPR017703">
    <property type="entry name" value="YgfZ/GCV_T_CS"/>
</dbReference>
<dbReference type="PANTHER" id="PTHR22602:SF0">
    <property type="entry name" value="TRANSFERASE CAF17, MITOCHONDRIAL-RELATED"/>
    <property type="match status" value="1"/>
</dbReference>
<evidence type="ECO:0000256" key="1">
    <source>
        <dbReference type="ARBA" id="ARBA00004305"/>
    </source>
</evidence>
<dbReference type="RefSeq" id="XP_035319940.1">
    <property type="nucleotide sequence ID" value="XM_035464230.1"/>
</dbReference>
<proteinExistence type="inferred from homology"/>
<comment type="similarity">
    <text evidence="4">Belongs to the GcvT family. CAF17/IBA57 subfamily.</text>
</comment>
<evidence type="ECO:0000313" key="8">
    <source>
        <dbReference type="EMBL" id="KAF4121288.1"/>
    </source>
</evidence>
<gene>
    <name evidence="8" type="ORF">GMORB2_2250</name>
</gene>
<dbReference type="InterPro" id="IPR057460">
    <property type="entry name" value="CAF17_C"/>
</dbReference>
<dbReference type="PANTHER" id="PTHR22602">
    <property type="entry name" value="TRANSFERASE CAF17, MITOCHONDRIAL-RELATED"/>
    <property type="match status" value="1"/>
</dbReference>
<keyword evidence="8" id="KW-0808">Transferase</keyword>
<dbReference type="Gene3D" id="3.30.1360.120">
    <property type="entry name" value="Probable tRNA modification gtpase trme, domain 1"/>
    <property type="match status" value="1"/>
</dbReference>
<sequence>MRPITKRSFARGSSRVSPPSSSSICPSCQHRRAFSSSTSSSTPPPPPPSSGIAPLPSRQLLSVAGPDAAKFLQGIVTANVLGADGHGTRADPCYAGFLNATGRVMHDVFIYPSGRGFAGRQEDDAFLIEADADKIDQLARLVRRYKLRAKVDMRRIQPGEMTVWQAWDDAAAAAATPAGIPQSTSSTILFHDHRAPGMGHRIVQLGDAPPPQVQLDRSTEDAYTIRRYLRGVAEGQSEIIREAALPQESNMDLMGGIDFRKGCYVGQELTIRTRHRGVVRKRILPCVIYDKDSGSPPPDTLAYRPEDAPVLAETVPAETSIARFQKRGRSAGKWLRGVGNIGLGLCRLEIMAGVELPGETAAMSFDPSHEFLLEWGTDDARESVKVKAFLPDWVQAGLDGAAKR</sequence>
<dbReference type="GO" id="GO:0016740">
    <property type="term" value="F:transferase activity"/>
    <property type="evidence" value="ECO:0007669"/>
    <property type="project" value="UniProtKB-KW"/>
</dbReference>
<evidence type="ECO:0000313" key="9">
    <source>
        <dbReference type="Proteomes" id="UP000749293"/>
    </source>
</evidence>
<evidence type="ECO:0000259" key="7">
    <source>
        <dbReference type="Pfam" id="PF25455"/>
    </source>
</evidence>
<comment type="subcellular location">
    <subcellularLocation>
        <location evidence="1">Mitochondrion matrix</location>
    </subcellularLocation>
</comment>
<dbReference type="GO" id="GO:0016226">
    <property type="term" value="P:iron-sulfur cluster assembly"/>
    <property type="evidence" value="ECO:0007669"/>
    <property type="project" value="TreeGrafter"/>
</dbReference>
<evidence type="ECO:0000256" key="2">
    <source>
        <dbReference type="ARBA" id="ARBA00022946"/>
    </source>
</evidence>
<accession>A0A9P4YT85</accession>
<dbReference type="NCBIfam" id="TIGR03317">
    <property type="entry name" value="ygfZ_signature"/>
    <property type="match status" value="1"/>
</dbReference>
<evidence type="ECO:0000256" key="6">
    <source>
        <dbReference type="SAM" id="MobiDB-lite"/>
    </source>
</evidence>